<evidence type="ECO:0008006" key="3">
    <source>
        <dbReference type="Google" id="ProtNLM"/>
    </source>
</evidence>
<dbReference type="AlphaFoldDB" id="A0A1V2IJ71"/>
<protein>
    <recommendedName>
        <fullName evidence="3">Ferric iron reductase</fullName>
    </recommendedName>
</protein>
<accession>A0A1V2IJ71</accession>
<dbReference type="EMBL" id="MOMC01000006">
    <property type="protein sequence ID" value="ONH33218.1"/>
    <property type="molecule type" value="Genomic_DNA"/>
</dbReference>
<name>A0A1V2IJ71_9ACTN</name>
<organism evidence="1 2">
    <name type="scientific">Pseudofrankia asymbiotica</name>
    <dbReference type="NCBI Taxonomy" id="1834516"/>
    <lineage>
        <taxon>Bacteria</taxon>
        <taxon>Bacillati</taxon>
        <taxon>Actinomycetota</taxon>
        <taxon>Actinomycetes</taxon>
        <taxon>Frankiales</taxon>
        <taxon>Frankiaceae</taxon>
        <taxon>Pseudofrankia</taxon>
    </lineage>
</organism>
<proteinExistence type="predicted"/>
<dbReference type="Proteomes" id="UP000188929">
    <property type="component" value="Unassembled WGS sequence"/>
</dbReference>
<comment type="caution">
    <text evidence="1">The sequence shown here is derived from an EMBL/GenBank/DDBJ whole genome shotgun (WGS) entry which is preliminary data.</text>
</comment>
<sequence>MLGMAGGGDGVFVPSRLGARFGPYFELDVLAPPQADGAGVAAGPPAGWAAVADLSDPLTGAFARRAGAVRAALAAGGGLATEAVDERVAVSVAQLGVCARLVAPALALAVATGRPPEFSPRLLYWRDRLGGPFPLALGGPPVPVGQATTGTGPSDRLGRGLVDGMLLPVVAPIVSAIERHHPVSSKILWGNVASGLAGAAKMIGQAEPALAAPAWGVVDALCAGDGPLRGTGARVAPARFGRRSCCLIYRLDSGAGAGAGADGDRARRAPSRSALCEDCVLRFR</sequence>
<dbReference type="OrthoDB" id="3290158at2"/>
<dbReference type="STRING" id="1834516.BL253_02260"/>
<evidence type="ECO:0000313" key="1">
    <source>
        <dbReference type="EMBL" id="ONH33218.1"/>
    </source>
</evidence>
<gene>
    <name evidence="1" type="ORF">BL253_02260</name>
</gene>
<reference evidence="2" key="1">
    <citation type="submission" date="2016-10" db="EMBL/GenBank/DDBJ databases">
        <title>Frankia sp. NRRL B-16386 Genome sequencing.</title>
        <authorList>
            <person name="Ghodhbane-Gtari F."/>
            <person name="Swanson E."/>
            <person name="Gueddou A."/>
            <person name="Hezbri K."/>
            <person name="Ktari K."/>
            <person name="Nouioui I."/>
            <person name="Morris K."/>
            <person name="Simpson S."/>
            <person name="Abebe-Akele F."/>
            <person name="Thomas K."/>
            <person name="Gtari M."/>
            <person name="Tisa L.S."/>
        </authorList>
    </citation>
    <scope>NUCLEOTIDE SEQUENCE [LARGE SCALE GENOMIC DNA]</scope>
    <source>
        <strain evidence="2">NRRL B-16386</strain>
    </source>
</reference>
<keyword evidence="2" id="KW-1185">Reference proteome</keyword>
<evidence type="ECO:0000313" key="2">
    <source>
        <dbReference type="Proteomes" id="UP000188929"/>
    </source>
</evidence>